<dbReference type="RefSeq" id="WP_135435431.1">
    <property type="nucleotide sequence ID" value="NZ_SRLA01000003.1"/>
</dbReference>
<reference evidence="1 2" key="1">
    <citation type="submission" date="2019-04" db="EMBL/GenBank/DDBJ databases">
        <authorList>
            <person name="Feng G."/>
            <person name="Zhang J."/>
            <person name="Zhu H."/>
        </authorList>
    </citation>
    <scope>NUCLEOTIDE SEQUENCE [LARGE SCALE GENOMIC DNA]</scope>
    <source>
        <strain evidence="1 2">92R-1</strain>
    </source>
</reference>
<evidence type="ECO:0000313" key="2">
    <source>
        <dbReference type="Proteomes" id="UP000298337"/>
    </source>
</evidence>
<accession>A0A4Z0P520</accession>
<dbReference type="AlphaFoldDB" id="A0A4Z0P520"/>
<organism evidence="1 2">
    <name type="scientific">Hymenobacter fodinae</name>
    <dbReference type="NCBI Taxonomy" id="2510796"/>
    <lineage>
        <taxon>Bacteria</taxon>
        <taxon>Pseudomonadati</taxon>
        <taxon>Bacteroidota</taxon>
        <taxon>Cytophagia</taxon>
        <taxon>Cytophagales</taxon>
        <taxon>Hymenobacteraceae</taxon>
        <taxon>Hymenobacter</taxon>
    </lineage>
</organism>
<name>A0A4Z0P520_9BACT</name>
<evidence type="ECO:0000313" key="1">
    <source>
        <dbReference type="EMBL" id="TGE06662.1"/>
    </source>
</evidence>
<proteinExistence type="predicted"/>
<dbReference type="OrthoDB" id="9826688at2"/>
<protein>
    <submittedName>
        <fullName evidence="1">Uncharacterized protein</fullName>
    </submittedName>
</protein>
<gene>
    <name evidence="1" type="ORF">EU556_17680</name>
</gene>
<keyword evidence="2" id="KW-1185">Reference proteome</keyword>
<comment type="caution">
    <text evidence="1">The sequence shown here is derived from an EMBL/GenBank/DDBJ whole genome shotgun (WGS) entry which is preliminary data.</text>
</comment>
<dbReference type="Proteomes" id="UP000298337">
    <property type="component" value="Unassembled WGS sequence"/>
</dbReference>
<sequence>MPRLILITIFFLLAAPRLLFSQSYTSDGRPSRNLKFALGTCKIEFEDGSIAEENITYYAGMQPYLSSQSNQGEVRYFPHQVRSFSNKYRKYVTVGNFPVHLSYSTNINRDFAELIESGPLELLIHQSYDVYTIPGANGAQQYGGIGRSIYLLRKAGEFAPFAAYSMTGKSDKQLRESLSRYLSSRPDLIEKLKKKSISYEDIPACIHAYNTGQPL</sequence>
<dbReference type="EMBL" id="SRLA01000003">
    <property type="protein sequence ID" value="TGE06662.1"/>
    <property type="molecule type" value="Genomic_DNA"/>
</dbReference>